<dbReference type="EMBL" id="JALNTZ010000002">
    <property type="protein sequence ID" value="KAJ3662410.1"/>
    <property type="molecule type" value="Genomic_DNA"/>
</dbReference>
<evidence type="ECO:0000313" key="1">
    <source>
        <dbReference type="EMBL" id="KAJ3662410.1"/>
    </source>
</evidence>
<keyword evidence="2" id="KW-1185">Reference proteome</keyword>
<comment type="caution">
    <text evidence="1">The sequence shown here is derived from an EMBL/GenBank/DDBJ whole genome shotgun (WGS) entry which is preliminary data.</text>
</comment>
<protein>
    <submittedName>
        <fullName evidence="1">Uncharacterized protein</fullName>
    </submittedName>
</protein>
<organism evidence="1 2">
    <name type="scientific">Zophobas morio</name>
    <dbReference type="NCBI Taxonomy" id="2755281"/>
    <lineage>
        <taxon>Eukaryota</taxon>
        <taxon>Metazoa</taxon>
        <taxon>Ecdysozoa</taxon>
        <taxon>Arthropoda</taxon>
        <taxon>Hexapoda</taxon>
        <taxon>Insecta</taxon>
        <taxon>Pterygota</taxon>
        <taxon>Neoptera</taxon>
        <taxon>Endopterygota</taxon>
        <taxon>Coleoptera</taxon>
        <taxon>Polyphaga</taxon>
        <taxon>Cucujiformia</taxon>
        <taxon>Tenebrionidae</taxon>
        <taxon>Zophobas</taxon>
    </lineage>
</organism>
<dbReference type="Proteomes" id="UP001168821">
    <property type="component" value="Unassembled WGS sequence"/>
</dbReference>
<evidence type="ECO:0000313" key="2">
    <source>
        <dbReference type="Proteomes" id="UP001168821"/>
    </source>
</evidence>
<sequence length="97" mass="11214">MHEAKKLFPQRKNNLLKTIKKNNLIILLFKKEEVLATATKIKTGNASDADEIVPEVIKTDDNKILEYIVKVFNQILKKGIFPENWKQAKVVLLTKRI</sequence>
<name>A0AA38IUE4_9CUCU</name>
<gene>
    <name evidence="1" type="ORF">Zmor_006760</name>
</gene>
<accession>A0AA38IUE4</accession>
<proteinExistence type="predicted"/>
<dbReference type="AlphaFoldDB" id="A0AA38IUE4"/>
<reference evidence="1" key="1">
    <citation type="journal article" date="2023" name="G3 (Bethesda)">
        <title>Whole genome assemblies of Zophobas morio and Tenebrio molitor.</title>
        <authorList>
            <person name="Kaur S."/>
            <person name="Stinson S.A."/>
            <person name="diCenzo G.C."/>
        </authorList>
    </citation>
    <scope>NUCLEOTIDE SEQUENCE</scope>
    <source>
        <strain evidence="1">QUZm001</strain>
    </source>
</reference>